<dbReference type="GO" id="GO:0016567">
    <property type="term" value="P:protein ubiquitination"/>
    <property type="evidence" value="ECO:0007669"/>
    <property type="project" value="TreeGrafter"/>
</dbReference>
<dbReference type="SMART" id="SM00184">
    <property type="entry name" value="RING"/>
    <property type="match status" value="1"/>
</dbReference>
<evidence type="ECO:0000256" key="5">
    <source>
        <dbReference type="ARBA" id="ARBA00022833"/>
    </source>
</evidence>
<dbReference type="CDD" id="cd16454">
    <property type="entry name" value="RING-H2_PA-TM-RING"/>
    <property type="match status" value="1"/>
</dbReference>
<keyword evidence="4 6" id="KW-0863">Zinc-finger</keyword>
<organism evidence="8 9">
    <name type="scientific">Trema orientale</name>
    <name type="common">Charcoal tree</name>
    <name type="synonym">Celtis orientalis</name>
    <dbReference type="NCBI Taxonomy" id="63057"/>
    <lineage>
        <taxon>Eukaryota</taxon>
        <taxon>Viridiplantae</taxon>
        <taxon>Streptophyta</taxon>
        <taxon>Embryophyta</taxon>
        <taxon>Tracheophyta</taxon>
        <taxon>Spermatophyta</taxon>
        <taxon>Magnoliopsida</taxon>
        <taxon>eudicotyledons</taxon>
        <taxon>Gunneridae</taxon>
        <taxon>Pentapetalae</taxon>
        <taxon>rosids</taxon>
        <taxon>fabids</taxon>
        <taxon>Rosales</taxon>
        <taxon>Cannabaceae</taxon>
        <taxon>Trema</taxon>
    </lineage>
</organism>
<dbReference type="AlphaFoldDB" id="A0A2P5EYX1"/>
<dbReference type="STRING" id="63057.A0A2P5EYX1"/>
<accession>A0A2P5EYX1</accession>
<dbReference type="InParanoid" id="A0A2P5EYX1"/>
<keyword evidence="9" id="KW-1185">Reference proteome</keyword>
<keyword evidence="3" id="KW-0479">Metal-binding</keyword>
<dbReference type="PROSITE" id="PS50089">
    <property type="entry name" value="ZF_RING_2"/>
    <property type="match status" value="1"/>
</dbReference>
<comment type="catalytic activity">
    <reaction evidence="1">
        <text>S-ubiquitinyl-[E2 ubiquitin-conjugating enzyme]-L-cysteine + [acceptor protein]-L-lysine = [E2 ubiquitin-conjugating enzyme]-L-cysteine + N(6)-ubiquitinyl-[acceptor protein]-L-lysine.</text>
        <dbReference type="EC" id="2.3.2.27"/>
    </reaction>
</comment>
<proteinExistence type="predicted"/>
<evidence type="ECO:0000256" key="4">
    <source>
        <dbReference type="ARBA" id="ARBA00022771"/>
    </source>
</evidence>
<evidence type="ECO:0000256" key="6">
    <source>
        <dbReference type="PROSITE-ProRule" id="PRU00175"/>
    </source>
</evidence>
<evidence type="ECO:0000256" key="1">
    <source>
        <dbReference type="ARBA" id="ARBA00000900"/>
    </source>
</evidence>
<gene>
    <name evidence="8" type="ORF">TorRG33x02_133670</name>
</gene>
<sequence>MAMINSAFHGCEYSLVVDQHNESMPEHYKRDQQQGHYLIFRVDFVRSSSAIYVQKEYTSLLTSSKKEVRQDTRRWIYQLGQRGVTRGLRGLPRHVTNSLAQEIASSALELAARHDFAAARLLPLYLRMTVDDDALELEHAMRESESAAREIRSGTVVSVAKSSIEALEEVNLKTDCCMVCLDKLSSRSQKVLLRMPCSHLYHKNCIVRWLETNHVCPVCRYAMPTDPS</sequence>
<dbReference type="Pfam" id="PF13639">
    <property type="entry name" value="zf-RING_2"/>
    <property type="match status" value="1"/>
</dbReference>
<dbReference type="Proteomes" id="UP000237000">
    <property type="component" value="Unassembled WGS sequence"/>
</dbReference>
<dbReference type="PANTHER" id="PTHR15710:SF196">
    <property type="entry name" value="F6A14.12 PROTEIN-RELATED"/>
    <property type="match status" value="1"/>
</dbReference>
<dbReference type="EC" id="2.3.2.27" evidence="2"/>
<dbReference type="InterPro" id="IPR013083">
    <property type="entry name" value="Znf_RING/FYVE/PHD"/>
</dbReference>
<dbReference type="GO" id="GO:0005737">
    <property type="term" value="C:cytoplasm"/>
    <property type="evidence" value="ECO:0007669"/>
    <property type="project" value="TreeGrafter"/>
</dbReference>
<dbReference type="Gene3D" id="3.30.40.10">
    <property type="entry name" value="Zinc/RING finger domain, C3HC4 (zinc finger)"/>
    <property type="match status" value="1"/>
</dbReference>
<dbReference type="GO" id="GO:0008270">
    <property type="term" value="F:zinc ion binding"/>
    <property type="evidence" value="ECO:0007669"/>
    <property type="project" value="UniProtKB-KW"/>
</dbReference>
<dbReference type="OrthoDB" id="4348522at2759"/>
<evidence type="ECO:0000313" key="9">
    <source>
        <dbReference type="Proteomes" id="UP000237000"/>
    </source>
</evidence>
<dbReference type="SUPFAM" id="SSF57850">
    <property type="entry name" value="RING/U-box"/>
    <property type="match status" value="1"/>
</dbReference>
<dbReference type="GO" id="GO:0061630">
    <property type="term" value="F:ubiquitin protein ligase activity"/>
    <property type="evidence" value="ECO:0007669"/>
    <property type="project" value="UniProtKB-EC"/>
</dbReference>
<dbReference type="InterPro" id="IPR001841">
    <property type="entry name" value="Znf_RING"/>
</dbReference>
<keyword evidence="5" id="KW-0862">Zinc</keyword>
<protein>
    <recommendedName>
        <fullName evidence="2">RING-type E3 ubiquitin transferase</fullName>
        <ecNumber evidence="2">2.3.2.27</ecNumber>
    </recommendedName>
</protein>
<comment type="caution">
    <text evidence="8">The sequence shown here is derived from an EMBL/GenBank/DDBJ whole genome shotgun (WGS) entry which is preliminary data.</text>
</comment>
<evidence type="ECO:0000256" key="2">
    <source>
        <dbReference type="ARBA" id="ARBA00012483"/>
    </source>
</evidence>
<evidence type="ECO:0000256" key="3">
    <source>
        <dbReference type="ARBA" id="ARBA00022723"/>
    </source>
</evidence>
<evidence type="ECO:0000313" key="8">
    <source>
        <dbReference type="EMBL" id="PON90729.1"/>
    </source>
</evidence>
<feature type="domain" description="RING-type" evidence="7">
    <location>
        <begin position="177"/>
        <end position="220"/>
    </location>
</feature>
<evidence type="ECO:0000259" key="7">
    <source>
        <dbReference type="PROSITE" id="PS50089"/>
    </source>
</evidence>
<name>A0A2P5EYX1_TREOI</name>
<reference evidence="9" key="1">
    <citation type="submission" date="2016-06" db="EMBL/GenBank/DDBJ databases">
        <title>Parallel loss of symbiosis genes in relatives of nitrogen-fixing non-legume Parasponia.</title>
        <authorList>
            <person name="Van Velzen R."/>
            <person name="Holmer R."/>
            <person name="Bu F."/>
            <person name="Rutten L."/>
            <person name="Van Zeijl A."/>
            <person name="Liu W."/>
            <person name="Santuari L."/>
            <person name="Cao Q."/>
            <person name="Sharma T."/>
            <person name="Shen D."/>
            <person name="Roswanjaya Y."/>
            <person name="Wardhani T."/>
            <person name="Kalhor M.S."/>
            <person name="Jansen J."/>
            <person name="Van den Hoogen J."/>
            <person name="Gungor B."/>
            <person name="Hartog M."/>
            <person name="Hontelez J."/>
            <person name="Verver J."/>
            <person name="Yang W.-C."/>
            <person name="Schijlen E."/>
            <person name="Repin R."/>
            <person name="Schilthuizen M."/>
            <person name="Schranz E."/>
            <person name="Heidstra R."/>
            <person name="Miyata K."/>
            <person name="Fedorova E."/>
            <person name="Kohlen W."/>
            <person name="Bisseling T."/>
            <person name="Smit S."/>
            <person name="Geurts R."/>
        </authorList>
    </citation>
    <scope>NUCLEOTIDE SEQUENCE [LARGE SCALE GENOMIC DNA]</scope>
    <source>
        <strain evidence="9">cv. RG33-2</strain>
    </source>
</reference>
<dbReference type="PANTHER" id="PTHR15710">
    <property type="entry name" value="E3 UBIQUITIN-PROTEIN LIGASE PRAJA"/>
    <property type="match status" value="1"/>
</dbReference>
<dbReference type="EMBL" id="JXTC01000080">
    <property type="protein sequence ID" value="PON90729.1"/>
    <property type="molecule type" value="Genomic_DNA"/>
</dbReference>